<evidence type="ECO:0000256" key="1">
    <source>
        <dbReference type="SAM" id="MobiDB-lite"/>
    </source>
</evidence>
<dbReference type="InterPro" id="IPR022002">
    <property type="entry name" value="ChsH2_Znr"/>
</dbReference>
<dbReference type="InterPro" id="IPR012340">
    <property type="entry name" value="NA-bd_OB-fold"/>
</dbReference>
<dbReference type="HOGENOM" id="CLU_2083026_0_0_11"/>
<gene>
    <name evidence="3" type="ordered locus">RER_59440</name>
</gene>
<feature type="region of interest" description="Disordered" evidence="1">
    <location>
        <begin position="93"/>
        <end position="117"/>
    </location>
</feature>
<dbReference type="KEGG" id="rer:RER_59440"/>
<evidence type="ECO:0000313" key="4">
    <source>
        <dbReference type="Proteomes" id="UP000002204"/>
    </source>
</evidence>
<dbReference type="Pfam" id="PF12172">
    <property type="entry name" value="zf-ChsH2"/>
    <property type="match status" value="1"/>
</dbReference>
<reference evidence="3 4" key="2">
    <citation type="journal article" date="2006" name="Environ. Microbiol.">
        <title>Sequence analysis of three plasmids harboured in Rhodococcus erythropolis strain PR4.</title>
        <authorList>
            <person name="Sekine M."/>
            <person name="Tanikawa S."/>
            <person name="Omata S."/>
            <person name="Saito M."/>
            <person name="Fujisawa T."/>
            <person name="Tsukatani N."/>
            <person name="Tajima T."/>
            <person name="Sekigawa T."/>
            <person name="Kosugi H."/>
            <person name="Matsuo Y."/>
            <person name="Nishiko R."/>
            <person name="Imamura K."/>
            <person name="Ito M."/>
            <person name="Narita H."/>
            <person name="Tago S."/>
            <person name="Fujita N."/>
            <person name="Harayama S."/>
        </authorList>
    </citation>
    <scope>NUCLEOTIDE SEQUENCE [LARGE SCALE GENOMIC DNA]</scope>
    <source>
        <strain evidence="4">PR4 / NBRC 100887</strain>
    </source>
</reference>
<proteinExistence type="predicted"/>
<protein>
    <recommendedName>
        <fullName evidence="2">ChsH2 rubredoxin-like zinc ribbon domain-containing protein</fullName>
    </recommendedName>
</protein>
<name>C0ZVF8_RHOE4</name>
<organism evidence="3 4">
    <name type="scientific">Rhodococcus erythropolis (strain PR4 / NBRC 100887)</name>
    <dbReference type="NCBI Taxonomy" id="234621"/>
    <lineage>
        <taxon>Bacteria</taxon>
        <taxon>Bacillati</taxon>
        <taxon>Actinomycetota</taxon>
        <taxon>Actinomycetes</taxon>
        <taxon>Mycobacteriales</taxon>
        <taxon>Nocardiaceae</taxon>
        <taxon>Rhodococcus</taxon>
        <taxon>Rhodococcus erythropolis group</taxon>
    </lineage>
</organism>
<evidence type="ECO:0000259" key="2">
    <source>
        <dbReference type="Pfam" id="PF12172"/>
    </source>
</evidence>
<feature type="domain" description="ChsH2 rubredoxin-like zinc ribbon" evidence="2">
    <location>
        <begin position="13"/>
        <end position="40"/>
    </location>
</feature>
<accession>C0ZVF8</accession>
<sequence length="117" mass="12571">MCQRRSPGGRMSITVQRCFHCSEYLFPYRLLCPNCGSSEFADTELNSGTVEVVTHTADGITIATVACEKDLRIIARLHPTDVAVGDVVALTDDSTDNTGPIAFVPAPDRGSPGKDDQ</sequence>
<reference evidence="4" key="1">
    <citation type="submission" date="2005-03" db="EMBL/GenBank/DDBJ databases">
        <title>Comparison of the complete genome sequences of Rhodococcus erythropolis PR4 and Rhodococcus opacus B4.</title>
        <authorList>
            <person name="Takarada H."/>
            <person name="Sekine M."/>
            <person name="Hosoyama A."/>
            <person name="Yamada R."/>
            <person name="Fujisawa T."/>
            <person name="Omata S."/>
            <person name="Shimizu A."/>
            <person name="Tsukatani N."/>
            <person name="Tanikawa S."/>
            <person name="Fujita N."/>
            <person name="Harayama S."/>
        </authorList>
    </citation>
    <scope>NUCLEOTIDE SEQUENCE [LARGE SCALE GENOMIC DNA]</scope>
    <source>
        <strain evidence="4">PR4 / NBRC 100887</strain>
    </source>
</reference>
<dbReference type="EMBL" id="AP008957">
    <property type="protein sequence ID" value="BAH36652.1"/>
    <property type="molecule type" value="Genomic_DNA"/>
</dbReference>
<dbReference type="SUPFAM" id="SSF50249">
    <property type="entry name" value="Nucleic acid-binding proteins"/>
    <property type="match status" value="1"/>
</dbReference>
<dbReference type="Proteomes" id="UP000002204">
    <property type="component" value="Chromosome"/>
</dbReference>
<evidence type="ECO:0000313" key="3">
    <source>
        <dbReference type="EMBL" id="BAH36652.1"/>
    </source>
</evidence>
<dbReference type="AlphaFoldDB" id="C0ZVF8"/>